<feature type="binding site" evidence="10">
    <location>
        <position position="157"/>
    </location>
    <ligand>
        <name>UDP-N-acetyl-alpha-D-glucosamine</name>
        <dbReference type="ChEBI" id="CHEBI:57705"/>
    </ligand>
</feature>
<dbReference type="GO" id="GO:0016757">
    <property type="term" value="F:glycosyltransferase activity"/>
    <property type="evidence" value="ECO:0007669"/>
    <property type="project" value="UniProtKB-KW"/>
</dbReference>
<evidence type="ECO:0000256" key="6">
    <source>
        <dbReference type="ARBA" id="ARBA00022984"/>
    </source>
</evidence>
<gene>
    <name evidence="10 13" type="primary">murG</name>
    <name evidence="13" type="ORF">Q6348_09490</name>
</gene>
<comment type="subcellular location">
    <subcellularLocation>
        <location evidence="10">Cell membrane</location>
        <topology evidence="10">Peripheral membrane protein</topology>
        <orientation evidence="10">Cytoplasmic side</orientation>
    </subcellularLocation>
</comment>
<dbReference type="CDD" id="cd03785">
    <property type="entry name" value="GT28_MurG"/>
    <property type="match status" value="1"/>
</dbReference>
<evidence type="ECO:0000256" key="8">
    <source>
        <dbReference type="ARBA" id="ARBA00023306"/>
    </source>
</evidence>
<feature type="domain" description="Glycosyltransferase family 28 N-terminal" evidence="11">
    <location>
        <begin position="1"/>
        <end position="138"/>
    </location>
</feature>
<accession>A0ABT9DEC5</accession>
<keyword evidence="1 10" id="KW-1003">Cell membrane</keyword>
<dbReference type="NCBIfam" id="TIGR01133">
    <property type="entry name" value="murG"/>
    <property type="match status" value="1"/>
</dbReference>
<dbReference type="SUPFAM" id="SSF53756">
    <property type="entry name" value="UDP-Glycosyltransferase/glycogen phosphorylase"/>
    <property type="match status" value="1"/>
</dbReference>
<dbReference type="Pfam" id="PF03033">
    <property type="entry name" value="Glyco_transf_28"/>
    <property type="match status" value="1"/>
</dbReference>
<sequence length="367" mass="37539">MAGGGTAGHVNPLLAVADELCARDEHTRVTVLGTAVGLEARLVPARGYPLVEIPRVPLPRRPTLDWFRLPGRLRAAVRTVRGVIDDRGIDVVVGFGGYVSTPAYLAARRAGVPVVIHEQNARPGLANRWGARWARSVAVTFPGTPLRGAQQTGLPLRPEIAGLVAALDRDPVGTRAAAAAALGLDASLPTLLVTGASSGAASLNRAVAGAAGDLVAAGIQVLHLTGAGKAEPVLAALSDVRDAQRYHVMEYLDTMQDALAVSDLAVCRAGAGTVMELAAAGVPSVFVPLPVGNGEQRLNAAPVVAAGGGLLVRDADLTPSWVREHVISLLGDASRLAGMRRAAQGVGVTDAAARVTELVLAAVEGAP</sequence>
<evidence type="ECO:0000259" key="11">
    <source>
        <dbReference type="Pfam" id="PF03033"/>
    </source>
</evidence>
<evidence type="ECO:0000256" key="10">
    <source>
        <dbReference type="HAMAP-Rule" id="MF_00033"/>
    </source>
</evidence>
<dbReference type="InterPro" id="IPR004276">
    <property type="entry name" value="GlycoTrans_28_N"/>
</dbReference>
<keyword evidence="9 10" id="KW-0961">Cell wall biogenesis/degradation</keyword>
<feature type="binding site" evidence="10">
    <location>
        <begin position="6"/>
        <end position="8"/>
    </location>
    <ligand>
        <name>UDP-N-acetyl-alpha-D-glucosamine</name>
        <dbReference type="ChEBI" id="CHEBI:57705"/>
    </ligand>
</feature>
<keyword evidence="6 10" id="KW-0573">Peptidoglycan synthesis</keyword>
<dbReference type="Gene3D" id="3.40.50.2000">
    <property type="entry name" value="Glycogen Phosphorylase B"/>
    <property type="match status" value="2"/>
</dbReference>
<proteinExistence type="inferred from homology"/>
<dbReference type="RefSeq" id="WP_304601952.1">
    <property type="nucleotide sequence ID" value="NZ_JAUQYO010000001.1"/>
</dbReference>
<dbReference type="InterPro" id="IPR007235">
    <property type="entry name" value="Glyco_trans_28_C"/>
</dbReference>
<name>A0ABT9DEC5_9CELL</name>
<feature type="binding site" evidence="10">
    <location>
        <position position="296"/>
    </location>
    <ligand>
        <name>UDP-N-acetyl-alpha-D-glucosamine</name>
        <dbReference type="ChEBI" id="CHEBI:57705"/>
    </ligand>
</feature>
<evidence type="ECO:0000256" key="1">
    <source>
        <dbReference type="ARBA" id="ARBA00022475"/>
    </source>
</evidence>
<comment type="caution">
    <text evidence="10">Lacks conserved residue(s) required for the propagation of feature annotation.</text>
</comment>
<feature type="binding site" evidence="10">
    <location>
        <position position="197"/>
    </location>
    <ligand>
        <name>UDP-N-acetyl-alpha-D-glucosamine</name>
        <dbReference type="ChEBI" id="CHEBI:57705"/>
    </ligand>
</feature>
<evidence type="ECO:0000313" key="13">
    <source>
        <dbReference type="EMBL" id="MDO8107427.1"/>
    </source>
</evidence>
<comment type="catalytic activity">
    <reaction evidence="10">
        <text>di-trans,octa-cis-undecaprenyl diphospho-N-acetyl-alpha-D-muramoyl-L-alanyl-D-glutamyl-meso-2,6-diaminopimeloyl-D-alanyl-D-alanine + UDP-N-acetyl-alpha-D-glucosamine = di-trans,octa-cis-undecaprenyl diphospho-[N-acetyl-alpha-D-glucosaminyl-(1-&gt;4)]-N-acetyl-alpha-D-muramoyl-L-alanyl-D-glutamyl-meso-2,6-diaminopimeloyl-D-alanyl-D-alanine + UDP + H(+)</text>
        <dbReference type="Rhea" id="RHEA:31227"/>
        <dbReference type="ChEBI" id="CHEBI:15378"/>
        <dbReference type="ChEBI" id="CHEBI:57705"/>
        <dbReference type="ChEBI" id="CHEBI:58223"/>
        <dbReference type="ChEBI" id="CHEBI:61387"/>
        <dbReference type="ChEBI" id="CHEBI:61388"/>
        <dbReference type="EC" id="2.4.1.227"/>
    </reaction>
</comment>
<dbReference type="Pfam" id="PF04101">
    <property type="entry name" value="Glyco_tran_28_C"/>
    <property type="match status" value="1"/>
</dbReference>
<evidence type="ECO:0000256" key="2">
    <source>
        <dbReference type="ARBA" id="ARBA00022618"/>
    </source>
</evidence>
<comment type="function">
    <text evidence="10">Cell wall formation. Catalyzes the transfer of a GlcNAc subunit on undecaprenyl-pyrophosphoryl-MurNAc-pentapeptide (lipid intermediate I) to form undecaprenyl-pyrophosphoryl-MurNAc-(pentapeptide)GlcNAc (lipid intermediate II).</text>
</comment>
<keyword evidence="4 10" id="KW-0808">Transferase</keyword>
<keyword evidence="14" id="KW-1185">Reference proteome</keyword>
<evidence type="ECO:0000256" key="3">
    <source>
        <dbReference type="ARBA" id="ARBA00022676"/>
    </source>
</evidence>
<keyword evidence="7 10" id="KW-0472">Membrane</keyword>
<dbReference type="InterPro" id="IPR006009">
    <property type="entry name" value="GlcNAc_MurG"/>
</dbReference>
<feature type="domain" description="Glycosyl transferase family 28 C-terminal" evidence="12">
    <location>
        <begin position="190"/>
        <end position="354"/>
    </location>
</feature>
<comment type="pathway">
    <text evidence="10">Cell wall biogenesis; peptidoglycan biosynthesis.</text>
</comment>
<protein>
    <recommendedName>
        <fullName evidence="10">UDP-N-acetylglucosamine--N-acetylmuramyl-(pentapeptide) pyrophosphoryl-undecaprenol N-acetylglucosamine transferase</fullName>
        <ecNumber evidence="10">2.4.1.227</ecNumber>
    </recommendedName>
    <alternativeName>
        <fullName evidence="10">Undecaprenyl-PP-MurNAc-pentapeptide-UDPGlcNAc GlcNAc transferase</fullName>
    </alternativeName>
</protein>
<evidence type="ECO:0000313" key="14">
    <source>
        <dbReference type="Proteomes" id="UP001232536"/>
    </source>
</evidence>
<evidence type="ECO:0000256" key="4">
    <source>
        <dbReference type="ARBA" id="ARBA00022679"/>
    </source>
</evidence>
<evidence type="ECO:0000259" key="12">
    <source>
        <dbReference type="Pfam" id="PF04101"/>
    </source>
</evidence>
<dbReference type="PANTHER" id="PTHR21015">
    <property type="entry name" value="UDP-N-ACETYLGLUCOSAMINE--N-ACETYLMURAMYL-(PENTAPEPTIDE) PYROPHOSPHORYL-UNDECAPRENOL N-ACETYLGLUCOSAMINE TRANSFERASE 1"/>
    <property type="match status" value="1"/>
</dbReference>
<evidence type="ECO:0000256" key="9">
    <source>
        <dbReference type="ARBA" id="ARBA00023316"/>
    </source>
</evidence>
<dbReference type="HAMAP" id="MF_00033">
    <property type="entry name" value="MurG"/>
    <property type="match status" value="1"/>
</dbReference>
<dbReference type="PANTHER" id="PTHR21015:SF22">
    <property type="entry name" value="GLYCOSYLTRANSFERASE"/>
    <property type="match status" value="1"/>
</dbReference>
<dbReference type="EC" id="2.4.1.227" evidence="10"/>
<keyword evidence="3 10" id="KW-0328">Glycosyltransferase</keyword>
<evidence type="ECO:0000256" key="5">
    <source>
        <dbReference type="ARBA" id="ARBA00022960"/>
    </source>
</evidence>
<keyword evidence="2 10" id="KW-0132">Cell division</keyword>
<dbReference type="Proteomes" id="UP001232536">
    <property type="component" value="Unassembled WGS sequence"/>
</dbReference>
<feature type="binding site" evidence="10">
    <location>
        <position position="120"/>
    </location>
    <ligand>
        <name>UDP-N-acetyl-alpha-D-glucosamine</name>
        <dbReference type="ChEBI" id="CHEBI:57705"/>
    </ligand>
</feature>
<keyword evidence="8 10" id="KW-0131">Cell cycle</keyword>
<comment type="similarity">
    <text evidence="10">Belongs to the glycosyltransferase 28 family. MurG subfamily.</text>
</comment>
<evidence type="ECO:0000256" key="7">
    <source>
        <dbReference type="ARBA" id="ARBA00023136"/>
    </source>
</evidence>
<organism evidence="13 14">
    <name type="scientific">Actinotalea lenta</name>
    <dbReference type="NCBI Taxonomy" id="3064654"/>
    <lineage>
        <taxon>Bacteria</taxon>
        <taxon>Bacillati</taxon>
        <taxon>Actinomycetota</taxon>
        <taxon>Actinomycetes</taxon>
        <taxon>Micrococcales</taxon>
        <taxon>Cellulomonadaceae</taxon>
        <taxon>Actinotalea</taxon>
    </lineage>
</organism>
<keyword evidence="5 10" id="KW-0133">Cell shape</keyword>
<comment type="caution">
    <text evidence="13">The sequence shown here is derived from an EMBL/GenBank/DDBJ whole genome shotgun (WGS) entry which is preliminary data.</text>
</comment>
<reference evidence="13 14" key="1">
    <citation type="submission" date="2023-07" db="EMBL/GenBank/DDBJ databases">
        <title>Description of novel actinomycetes strains, isolated from tidal flat sediment.</title>
        <authorList>
            <person name="Lu C."/>
        </authorList>
    </citation>
    <scope>NUCLEOTIDE SEQUENCE [LARGE SCALE GENOMIC DNA]</scope>
    <source>
        <strain evidence="13 14">SYSU T00b441</strain>
    </source>
</reference>
<dbReference type="EMBL" id="JAUQYP010000001">
    <property type="protein sequence ID" value="MDO8107427.1"/>
    <property type="molecule type" value="Genomic_DNA"/>
</dbReference>